<evidence type="ECO:0000256" key="4">
    <source>
        <dbReference type="ARBA" id="ARBA00023134"/>
    </source>
</evidence>
<dbReference type="AlphaFoldDB" id="K8F4I1"/>
<comment type="subcellular location">
    <subcellularLocation>
        <location evidence="5">Cytoplasm</location>
    </subcellularLocation>
    <subcellularLocation>
        <location evidence="5">Nucleus</location>
    </subcellularLocation>
</comment>
<reference evidence="6 7" key="1">
    <citation type="submission" date="2011-10" db="EMBL/GenBank/DDBJ databases">
        <authorList>
            <person name="Genoscope - CEA"/>
        </authorList>
    </citation>
    <scope>NUCLEOTIDE SEQUENCE [LARGE SCALE GENOMIC DNA]</scope>
    <source>
        <strain evidence="6 7">RCC 1105</strain>
    </source>
</reference>
<dbReference type="GO" id="GO:0003924">
    <property type="term" value="F:GTPase activity"/>
    <property type="evidence" value="ECO:0007669"/>
    <property type="project" value="InterPro"/>
</dbReference>
<dbReference type="InterPro" id="IPR004130">
    <property type="entry name" value="Gpn"/>
</dbReference>
<dbReference type="InterPro" id="IPR027417">
    <property type="entry name" value="P-loop_NTPase"/>
</dbReference>
<comment type="function">
    <text evidence="5">Small GTPase required for proper nuclear import of RNA polymerase II (RNAPII). May act at an RNAP assembly step prior to nuclear import.</text>
</comment>
<dbReference type="GO" id="GO:0005737">
    <property type="term" value="C:cytoplasm"/>
    <property type="evidence" value="ECO:0007669"/>
    <property type="project" value="UniProtKB-SubCell"/>
</dbReference>
<gene>
    <name evidence="6" type="ordered locus">Bathy14g02460</name>
</gene>
<protein>
    <recommendedName>
        <fullName evidence="5">GPN-loop GTPase</fullName>
        <ecNumber evidence="5">3.6.5.-</ecNumber>
    </recommendedName>
</protein>
<dbReference type="EC" id="3.6.5.-" evidence="5"/>
<dbReference type="eggNOG" id="KOG1532">
    <property type="taxonomic scope" value="Eukaryota"/>
</dbReference>
<dbReference type="Gene3D" id="3.40.50.300">
    <property type="entry name" value="P-loop containing nucleotide triphosphate hydrolases"/>
    <property type="match status" value="1"/>
</dbReference>
<dbReference type="PRINTS" id="PR00449">
    <property type="entry name" value="RASTRNSFRMNG"/>
</dbReference>
<evidence type="ECO:0000313" key="6">
    <source>
        <dbReference type="EMBL" id="CCO19735.1"/>
    </source>
</evidence>
<evidence type="ECO:0000313" key="7">
    <source>
        <dbReference type="Proteomes" id="UP000198341"/>
    </source>
</evidence>
<accession>K8F4I1</accession>
<keyword evidence="5" id="KW-0963">Cytoplasm</keyword>
<dbReference type="OrthoDB" id="243313at2759"/>
<dbReference type="GO" id="GO:0005634">
    <property type="term" value="C:nucleus"/>
    <property type="evidence" value="ECO:0007669"/>
    <property type="project" value="UniProtKB-SubCell"/>
</dbReference>
<keyword evidence="3 5" id="KW-0378">Hydrolase</keyword>
<evidence type="ECO:0000256" key="3">
    <source>
        <dbReference type="ARBA" id="ARBA00022801"/>
    </source>
</evidence>
<sequence length="251" mass="28286">MSETYERKTVAIIVVGMAGSGKTSFIQRFNSASHAKKMRTYILNIDPATTKIPYVPNIDIRDTINFKKVMKDYSLGPNGAILTAANLFATRFDQVISLCERRRNEIDFIVVDTPGQIEIFTWSASGTIITEAIASRFETFLFYILDTSRSNNNPQVFVSNILQAISVLYKSRVRLILLLNKVDITNSKQIRTWLSDFEKFQAAFDKVSNSASELGRSIGLVVEEFHAKLSLIDISCLTGEGFEDVFHFLTK</sequence>
<dbReference type="Proteomes" id="UP000198341">
    <property type="component" value="Chromosome 14"/>
</dbReference>
<keyword evidence="4 5" id="KW-0342">GTP-binding</keyword>
<dbReference type="Pfam" id="PF03029">
    <property type="entry name" value="ATP_bind_1"/>
    <property type="match status" value="1"/>
</dbReference>
<comment type="subunit">
    <text evidence="5">Binds to RNA polymerase II.</text>
</comment>
<keyword evidence="7" id="KW-1185">Reference proteome</keyword>
<dbReference type="GeneID" id="19011812"/>
<evidence type="ECO:0000256" key="5">
    <source>
        <dbReference type="RuleBase" id="RU365059"/>
    </source>
</evidence>
<dbReference type="CDD" id="cd17870">
    <property type="entry name" value="GPN1"/>
    <property type="match status" value="1"/>
</dbReference>
<dbReference type="GO" id="GO:0005525">
    <property type="term" value="F:GTP binding"/>
    <property type="evidence" value="ECO:0007669"/>
    <property type="project" value="UniProtKB-KW"/>
</dbReference>
<dbReference type="KEGG" id="bpg:Bathy14g02460"/>
<proteinExistence type="inferred from homology"/>
<evidence type="ECO:0000256" key="1">
    <source>
        <dbReference type="ARBA" id="ARBA00005290"/>
    </source>
</evidence>
<dbReference type="PANTHER" id="PTHR21231">
    <property type="entry name" value="XPA-BINDING PROTEIN 1-RELATED"/>
    <property type="match status" value="1"/>
</dbReference>
<keyword evidence="2 5" id="KW-0547">Nucleotide-binding</keyword>
<dbReference type="InterPro" id="IPR030230">
    <property type="entry name" value="Gpn1/Npa3/XAB1"/>
</dbReference>
<dbReference type="PANTHER" id="PTHR21231:SF8">
    <property type="entry name" value="GPN-LOOP GTPASE 1"/>
    <property type="match status" value="1"/>
</dbReference>
<evidence type="ECO:0000256" key="2">
    <source>
        <dbReference type="ARBA" id="ARBA00022741"/>
    </source>
</evidence>
<organism evidence="6 7">
    <name type="scientific">Bathycoccus prasinos</name>
    <dbReference type="NCBI Taxonomy" id="41875"/>
    <lineage>
        <taxon>Eukaryota</taxon>
        <taxon>Viridiplantae</taxon>
        <taxon>Chlorophyta</taxon>
        <taxon>Mamiellophyceae</taxon>
        <taxon>Mamiellales</taxon>
        <taxon>Bathycoccaceae</taxon>
        <taxon>Bathycoccus</taxon>
    </lineage>
</organism>
<comment type="similarity">
    <text evidence="1 5">Belongs to the GPN-loop GTPase family.</text>
</comment>
<name>K8F4I1_9CHLO</name>
<dbReference type="RefSeq" id="XP_007509278.1">
    <property type="nucleotide sequence ID" value="XM_007509216.1"/>
</dbReference>
<dbReference type="EMBL" id="FO082265">
    <property type="protein sequence ID" value="CCO19735.1"/>
    <property type="molecule type" value="Genomic_DNA"/>
</dbReference>
<dbReference type="STRING" id="41875.K8F4I1"/>
<dbReference type="SUPFAM" id="SSF52540">
    <property type="entry name" value="P-loop containing nucleoside triphosphate hydrolases"/>
    <property type="match status" value="1"/>
</dbReference>